<protein>
    <submittedName>
        <fullName evidence="2">Uncharacterized protein</fullName>
    </submittedName>
</protein>
<evidence type="ECO:0000256" key="1">
    <source>
        <dbReference type="SAM" id="MobiDB-lite"/>
    </source>
</evidence>
<organism evidence="2 3">
    <name type="scientific">Colletotrichum melonis</name>
    <dbReference type="NCBI Taxonomy" id="1209925"/>
    <lineage>
        <taxon>Eukaryota</taxon>
        <taxon>Fungi</taxon>
        <taxon>Dikarya</taxon>
        <taxon>Ascomycota</taxon>
        <taxon>Pezizomycotina</taxon>
        <taxon>Sordariomycetes</taxon>
        <taxon>Hypocreomycetidae</taxon>
        <taxon>Glomerellales</taxon>
        <taxon>Glomerellaceae</taxon>
        <taxon>Colletotrichum</taxon>
        <taxon>Colletotrichum acutatum species complex</taxon>
    </lineage>
</organism>
<feature type="compositionally biased region" description="Polar residues" evidence="1">
    <location>
        <begin position="23"/>
        <end position="33"/>
    </location>
</feature>
<gene>
    <name evidence="2" type="ORF">CMEL01_05713</name>
</gene>
<sequence>MSFSCLPSTNFSSTLVDIPPSHQVYNEKQPNKQTVRRKQTTSPGRWVDRLISAYVKVFPPPPKTRRKKPQTQGNPRQTRQNKRGKLKHRSASPAQPRWLYDS</sequence>
<dbReference type="EMBL" id="MLGG01000035">
    <property type="protein sequence ID" value="KAK1454054.1"/>
    <property type="molecule type" value="Genomic_DNA"/>
</dbReference>
<evidence type="ECO:0000313" key="2">
    <source>
        <dbReference type="EMBL" id="KAK1454054.1"/>
    </source>
</evidence>
<keyword evidence="3" id="KW-1185">Reference proteome</keyword>
<feature type="compositionally biased region" description="Basic residues" evidence="1">
    <location>
        <begin position="79"/>
        <end position="90"/>
    </location>
</feature>
<reference evidence="2 3" key="1">
    <citation type="submission" date="2016-10" db="EMBL/GenBank/DDBJ databases">
        <title>The genome sequence of Colletotrichum fioriniae PJ7.</title>
        <authorList>
            <person name="Baroncelli R."/>
        </authorList>
    </citation>
    <scope>NUCLEOTIDE SEQUENCE [LARGE SCALE GENOMIC DNA]</scope>
    <source>
        <strain evidence="2">Col 31</strain>
    </source>
</reference>
<dbReference type="Proteomes" id="UP001239795">
    <property type="component" value="Unassembled WGS sequence"/>
</dbReference>
<comment type="caution">
    <text evidence="2">The sequence shown here is derived from an EMBL/GenBank/DDBJ whole genome shotgun (WGS) entry which is preliminary data.</text>
</comment>
<dbReference type="AlphaFoldDB" id="A0AAI9U951"/>
<feature type="region of interest" description="Disordered" evidence="1">
    <location>
        <begin position="22"/>
        <end position="102"/>
    </location>
</feature>
<evidence type="ECO:0000313" key="3">
    <source>
        <dbReference type="Proteomes" id="UP001239795"/>
    </source>
</evidence>
<proteinExistence type="predicted"/>
<accession>A0AAI9U951</accession>
<name>A0AAI9U951_9PEZI</name>